<dbReference type="PRINTS" id="PR00419">
    <property type="entry name" value="ADXRDTASE"/>
</dbReference>
<dbReference type="PANTHER" id="PTHR48467:SF1">
    <property type="entry name" value="GLUTAMATE SYNTHASE 1 [NADH], CHLOROPLASTIC-LIKE"/>
    <property type="match status" value="1"/>
</dbReference>
<evidence type="ECO:0000256" key="4">
    <source>
        <dbReference type="ARBA" id="ARBA00022857"/>
    </source>
</evidence>
<dbReference type="PANTHER" id="PTHR48467">
    <property type="entry name" value="GLUTAMATE SYNTHASE 1 [NADH], CHLOROPLASTIC-LIKE"/>
    <property type="match status" value="1"/>
</dbReference>
<dbReference type="Gene3D" id="3.40.50.720">
    <property type="entry name" value="NAD(P)-binding Rossmann-like Domain"/>
    <property type="match status" value="1"/>
</dbReference>
<dbReference type="GO" id="GO:0016491">
    <property type="term" value="F:oxidoreductase activity"/>
    <property type="evidence" value="ECO:0007669"/>
    <property type="project" value="UniProtKB-KW"/>
</dbReference>
<evidence type="ECO:0000256" key="2">
    <source>
        <dbReference type="ARBA" id="ARBA00022630"/>
    </source>
</evidence>
<feature type="domain" description="FAD/NAD(P)-binding" evidence="6">
    <location>
        <begin position="19"/>
        <end position="179"/>
    </location>
</feature>
<evidence type="ECO:0000256" key="1">
    <source>
        <dbReference type="ARBA" id="ARBA00001974"/>
    </source>
</evidence>
<keyword evidence="4" id="KW-0521">NADP</keyword>
<dbReference type="Pfam" id="PF07992">
    <property type="entry name" value="Pyr_redox_2"/>
    <property type="match status" value="1"/>
</dbReference>
<organism evidence="7">
    <name type="scientific">Henneguya salminicola</name>
    <name type="common">Myxosporean</name>
    <dbReference type="NCBI Taxonomy" id="69463"/>
    <lineage>
        <taxon>Eukaryota</taxon>
        <taxon>Metazoa</taxon>
        <taxon>Cnidaria</taxon>
        <taxon>Myxozoa</taxon>
        <taxon>Myxosporea</taxon>
        <taxon>Bivalvulida</taxon>
        <taxon>Platysporina</taxon>
        <taxon>Myxobolidae</taxon>
        <taxon>Henneguya</taxon>
    </lineage>
</organism>
<dbReference type="SUPFAM" id="SSF51971">
    <property type="entry name" value="Nucleotide-binding domain"/>
    <property type="match status" value="1"/>
</dbReference>
<evidence type="ECO:0000256" key="3">
    <source>
        <dbReference type="ARBA" id="ARBA00022827"/>
    </source>
</evidence>
<comment type="cofactor">
    <cofactor evidence="1">
        <name>FAD</name>
        <dbReference type="ChEBI" id="CHEBI:57692"/>
    </cofactor>
</comment>
<keyword evidence="3" id="KW-0274">FAD</keyword>
<dbReference type="InterPro" id="IPR055275">
    <property type="entry name" value="Ferredox_Rdtase"/>
</dbReference>
<dbReference type="EMBL" id="GHBP01000941">
    <property type="protein sequence ID" value="NDJ92532.1"/>
    <property type="molecule type" value="Transcribed_RNA"/>
</dbReference>
<keyword evidence="5" id="KW-0560">Oxidoreductase</keyword>
<sequence>MAFVSRNQWFLKPIFCQFHACIIGSGPSGFSVAGHLLKHNDDVKVDILEKLIAPFGLIRYGVAPDHQDIKNFTKNYEKIAMNPRVTYWGGVDVGRDVSLNTLLNIYDCVVLCYGRNVPKKLNIPGEKLSNVFNSCEIVGWYNGHPHYAHIHPNLQGSTATIIGNGNVALDIARILSSSRRLTVVVVL</sequence>
<reference evidence="7" key="1">
    <citation type="submission" date="2018-11" db="EMBL/GenBank/DDBJ databases">
        <title>Henneguya salminicola genome and transcriptome.</title>
        <authorList>
            <person name="Yahalomi D."/>
            <person name="Atkinson S.D."/>
            <person name="Neuhof M."/>
            <person name="Chang E.S."/>
            <person name="Philippe H."/>
            <person name="Cartwright P."/>
            <person name="Bartholomew J.L."/>
            <person name="Huchon D."/>
        </authorList>
    </citation>
    <scope>NUCLEOTIDE SEQUENCE</scope>
    <source>
        <strain evidence="7">Hz1</strain>
        <tissue evidence="7">Whole</tissue>
    </source>
</reference>
<proteinExistence type="predicted"/>
<evidence type="ECO:0000259" key="6">
    <source>
        <dbReference type="Pfam" id="PF07992"/>
    </source>
</evidence>
<evidence type="ECO:0000256" key="5">
    <source>
        <dbReference type="ARBA" id="ARBA00023002"/>
    </source>
</evidence>
<dbReference type="InterPro" id="IPR023753">
    <property type="entry name" value="FAD/NAD-binding_dom"/>
</dbReference>
<name>A0A6G3MES3_HENSL</name>
<dbReference type="AlphaFoldDB" id="A0A6G3MES3"/>
<evidence type="ECO:0000313" key="7">
    <source>
        <dbReference type="EMBL" id="NDJ92532.1"/>
    </source>
</evidence>
<accession>A0A6G3MES3</accession>
<protein>
    <submittedName>
        <fullName evidence="7">NADPH:adrenodoxin oxidoreductase, mitochondrial (Trinotate prediction)</fullName>
    </submittedName>
</protein>
<keyword evidence="2" id="KW-0285">Flavoprotein</keyword>